<dbReference type="InterPro" id="IPR005475">
    <property type="entry name" value="Transketolase-like_Pyr-bd"/>
</dbReference>
<gene>
    <name evidence="8" type="primary">odhA</name>
    <name evidence="8" type="ORF">LuPra_03576</name>
</gene>
<evidence type="ECO:0000256" key="1">
    <source>
        <dbReference type="ARBA" id="ARBA00001964"/>
    </source>
</evidence>
<dbReference type="Proteomes" id="UP000076079">
    <property type="component" value="Chromosome"/>
</dbReference>
<dbReference type="PIRSF" id="PIRSF000157">
    <property type="entry name" value="Oxoglu_dh_E1"/>
    <property type="match status" value="1"/>
</dbReference>
<dbReference type="Pfam" id="PF16078">
    <property type="entry name" value="2-oxogl_dehyd_N"/>
    <property type="match status" value="1"/>
</dbReference>
<dbReference type="InterPro" id="IPR032106">
    <property type="entry name" value="2-oxogl_dehyd_N"/>
</dbReference>
<dbReference type="EMBL" id="CP015136">
    <property type="protein sequence ID" value="AMY10346.1"/>
    <property type="molecule type" value="Genomic_DNA"/>
</dbReference>
<dbReference type="InterPro" id="IPR011603">
    <property type="entry name" value="2oxoglutarate_DH_E1"/>
</dbReference>
<dbReference type="GO" id="GO:0045252">
    <property type="term" value="C:oxoglutarate dehydrogenase complex"/>
    <property type="evidence" value="ECO:0007669"/>
    <property type="project" value="TreeGrafter"/>
</dbReference>
<organism evidence="8 9">
    <name type="scientific">Luteitalea pratensis</name>
    <dbReference type="NCBI Taxonomy" id="1855912"/>
    <lineage>
        <taxon>Bacteria</taxon>
        <taxon>Pseudomonadati</taxon>
        <taxon>Acidobacteriota</taxon>
        <taxon>Vicinamibacteria</taxon>
        <taxon>Vicinamibacterales</taxon>
        <taxon>Vicinamibacteraceae</taxon>
        <taxon>Luteitalea</taxon>
    </lineage>
</organism>
<evidence type="ECO:0000259" key="7">
    <source>
        <dbReference type="SMART" id="SM00861"/>
    </source>
</evidence>
<dbReference type="GO" id="GO:0005829">
    <property type="term" value="C:cytosol"/>
    <property type="evidence" value="ECO:0007669"/>
    <property type="project" value="TreeGrafter"/>
</dbReference>
<evidence type="ECO:0000256" key="5">
    <source>
        <dbReference type="ARBA" id="ARBA00023002"/>
    </source>
</evidence>
<dbReference type="InterPro" id="IPR031717">
    <property type="entry name" value="ODO-1/KGD_C"/>
</dbReference>
<reference evidence="9" key="2">
    <citation type="submission" date="2016-04" db="EMBL/GenBank/DDBJ databases">
        <title>First Complete Genome Sequence of a Subdivision 6 Acidobacterium.</title>
        <authorList>
            <person name="Huang S."/>
            <person name="Vieira S."/>
            <person name="Bunk B."/>
            <person name="Riedel T."/>
            <person name="Sproeer C."/>
            <person name="Overmann J."/>
        </authorList>
    </citation>
    <scope>NUCLEOTIDE SEQUENCE [LARGE SCALE GENOMIC DNA]</scope>
    <source>
        <strain evidence="9">DSM 100886 HEG_-6_39</strain>
    </source>
</reference>
<dbReference type="Gene3D" id="1.10.287.1150">
    <property type="entry name" value="TPP helical domain"/>
    <property type="match status" value="1"/>
</dbReference>
<dbReference type="NCBIfam" id="NF008907">
    <property type="entry name" value="PRK12270.1"/>
    <property type="match status" value="1"/>
</dbReference>
<proteinExistence type="inferred from homology"/>
<dbReference type="RefSeq" id="WP_110171993.1">
    <property type="nucleotide sequence ID" value="NZ_CP015136.1"/>
</dbReference>
<dbReference type="KEGG" id="abac:LuPra_03576"/>
<dbReference type="Gene3D" id="3.40.50.12470">
    <property type="match status" value="1"/>
</dbReference>
<dbReference type="EC" id="1.2.4.2" evidence="4"/>
<dbReference type="Gene3D" id="3.40.50.970">
    <property type="match status" value="1"/>
</dbReference>
<comment type="cofactor">
    <cofactor evidence="1">
        <name>thiamine diphosphate</name>
        <dbReference type="ChEBI" id="CHEBI:58937"/>
    </cofactor>
</comment>
<dbReference type="PANTHER" id="PTHR23152:SF4">
    <property type="entry name" value="2-OXOADIPATE DEHYDROGENASE COMPLEX COMPONENT E1"/>
    <property type="match status" value="1"/>
</dbReference>
<dbReference type="InterPro" id="IPR029061">
    <property type="entry name" value="THDP-binding"/>
</dbReference>
<comment type="function">
    <text evidence="2">E1 component of the 2-oxoglutarate dehydrogenase (OGDH) complex which catalyzes the decarboxylation of 2-oxoglutarate, the first step in the conversion of 2-oxoglutarate to succinyl-CoA and CO(2).</text>
</comment>
<comment type="similarity">
    <text evidence="3">Belongs to the alpha-ketoglutarate dehydrogenase family.</text>
</comment>
<dbReference type="AlphaFoldDB" id="A0A143PPQ2"/>
<dbReference type="InterPro" id="IPR001017">
    <property type="entry name" value="DH_E1"/>
</dbReference>
<evidence type="ECO:0000256" key="2">
    <source>
        <dbReference type="ARBA" id="ARBA00003906"/>
    </source>
</evidence>
<dbReference type="SMART" id="SM00861">
    <property type="entry name" value="Transket_pyr"/>
    <property type="match status" value="1"/>
</dbReference>
<evidence type="ECO:0000256" key="6">
    <source>
        <dbReference type="ARBA" id="ARBA00023052"/>
    </source>
</evidence>
<dbReference type="NCBIfam" id="NF006914">
    <property type="entry name" value="PRK09404.1"/>
    <property type="match status" value="1"/>
</dbReference>
<protein>
    <recommendedName>
        <fullName evidence="4">oxoglutarate dehydrogenase (succinyl-transferring)</fullName>
        <ecNumber evidence="4">1.2.4.2</ecNumber>
    </recommendedName>
</protein>
<dbReference type="Gene3D" id="3.40.50.11610">
    <property type="entry name" value="Multifunctional 2-oxoglutarate metabolism enzyme, C-terminal domain"/>
    <property type="match status" value="1"/>
</dbReference>
<dbReference type="GO" id="GO:0030976">
    <property type="term" value="F:thiamine pyrophosphate binding"/>
    <property type="evidence" value="ECO:0007669"/>
    <property type="project" value="InterPro"/>
</dbReference>
<dbReference type="Pfam" id="PF16870">
    <property type="entry name" value="OxoGdeHyase_C"/>
    <property type="match status" value="1"/>
</dbReference>
<keyword evidence="5 8" id="KW-0560">Oxidoreductase</keyword>
<dbReference type="SUPFAM" id="SSF52518">
    <property type="entry name" value="Thiamin diphosphate-binding fold (THDP-binding)"/>
    <property type="match status" value="2"/>
</dbReference>
<dbReference type="NCBIfam" id="TIGR00239">
    <property type="entry name" value="2oxo_dh_E1"/>
    <property type="match status" value="1"/>
</dbReference>
<keyword evidence="9" id="KW-1185">Reference proteome</keyword>
<feature type="domain" description="Transketolase-like pyrimidine-binding" evidence="7">
    <location>
        <begin position="572"/>
        <end position="767"/>
    </location>
</feature>
<keyword evidence="6" id="KW-0786">Thiamine pyrophosphate</keyword>
<dbReference type="Pfam" id="PF02779">
    <property type="entry name" value="Transket_pyr"/>
    <property type="match status" value="1"/>
</dbReference>
<evidence type="ECO:0000313" key="9">
    <source>
        <dbReference type="Proteomes" id="UP000076079"/>
    </source>
</evidence>
<dbReference type="OrthoDB" id="9759785at2"/>
<evidence type="ECO:0000256" key="3">
    <source>
        <dbReference type="ARBA" id="ARBA00006936"/>
    </source>
</evidence>
<dbReference type="CDD" id="cd02016">
    <property type="entry name" value="TPP_E1_OGDC_like"/>
    <property type="match status" value="1"/>
</dbReference>
<name>A0A143PPQ2_LUTPR</name>
<sequence>MGGWNEFQGLNAGYVLELYDRYRQDPTAVDAQTRAYFEQWTPPDQSPVAAPAGTATVDLRAVVGVATLAEWIRRYGHLGAQIDPLGSRPTGDPMLAPEGHGITEEQLRQLPASVVSGPLAEGQPDAAAAIAALRRAYCSRTGYDFAQVFVPEEREWLRIAVETGRFRPPMAPIDEEALLDRITEVETFERFLHRTFPGKTRFSVEGLDMLVPILDTVIDGGNDGGLRHVLIGMAHRGRLNVLAHVLGKPYAQILAEFKDPVLARTGYRIDLGWTGDVKYHAGALRQVDDDTQASMAPNPSHLEFVNPVIEGMARAAGTDAGKPGKPVFDATLTLPVLIHGDAAFPGQGIVAETLNLGRLDGYTTGGTIHIIANNQLGFTAVPAESYSTSYASGLARGFKIPIVHVNADDPVACIEAARMAWAYRARFQRDFLIDLVGYRRYGHNEGDEPAFTQPLMYQKIANHPTVREQWAAHVEQTTGRTGIAQAMVERRMKALEQVYEQLKPEEAIVNPIPEPPPAGAARHVRTAVPIAQLQAINEALLTRPEGFVGHRKLDRGRERRKAIFEDRDERTIDWATAEELAYASILADGIPIRLTGEDVQRGTFSHRHAAFRDVETGAIDIPLQRLPQARASIEIHNSPLSENATIGFEYGYNVQAPDRMVIWEGQYGDFINGAQVMLDQFVTSARAKWGQTPSLVLLLPHGYEGQGPEHSSARPERFLAAGADINLRMANCTTAAQYFHLLRRQALLLTTDPLPLIVLTPKSLLRHPLVASTPRELEEGAWRPVLDDDEAKARAREIRRVVFCSGKVYVDLVSAEQRQADRQTAICRIEQLYPFPSDAVDTVLDGYPNVEDVVWLQEEPFNMGAWDFFRPCFEELLDGRLPVRYVGRPRSASPSEGSLGWHMINQKMLVAEAYAPTAPASRGTRSRVKAKA</sequence>
<dbReference type="InterPro" id="IPR042179">
    <property type="entry name" value="KGD_C_sf"/>
</dbReference>
<dbReference type="GO" id="GO:0004591">
    <property type="term" value="F:oxoglutarate dehydrogenase (succinyl-transferring) activity"/>
    <property type="evidence" value="ECO:0007669"/>
    <property type="project" value="UniProtKB-EC"/>
</dbReference>
<evidence type="ECO:0000313" key="8">
    <source>
        <dbReference type="EMBL" id="AMY10346.1"/>
    </source>
</evidence>
<dbReference type="PATRIC" id="fig|1813736.3.peg.3784"/>
<evidence type="ECO:0000256" key="4">
    <source>
        <dbReference type="ARBA" id="ARBA00012280"/>
    </source>
</evidence>
<accession>A0A143PPQ2</accession>
<dbReference type="Pfam" id="PF00676">
    <property type="entry name" value="E1_dh"/>
    <property type="match status" value="1"/>
</dbReference>
<reference evidence="8 9" key="1">
    <citation type="journal article" date="2016" name="Genome Announc.">
        <title>First Complete Genome Sequence of a Subdivision 6 Acidobacterium Strain.</title>
        <authorList>
            <person name="Huang S."/>
            <person name="Vieira S."/>
            <person name="Bunk B."/>
            <person name="Riedel T."/>
            <person name="Sproer C."/>
            <person name="Overmann J."/>
        </authorList>
    </citation>
    <scope>NUCLEOTIDE SEQUENCE [LARGE SCALE GENOMIC DNA]</scope>
    <source>
        <strain evidence="9">DSM 100886 HEG_-6_39</strain>
    </source>
</reference>
<dbReference type="PANTHER" id="PTHR23152">
    <property type="entry name" value="2-OXOGLUTARATE DEHYDROGENASE"/>
    <property type="match status" value="1"/>
</dbReference>
<dbReference type="GO" id="GO:0006099">
    <property type="term" value="P:tricarboxylic acid cycle"/>
    <property type="evidence" value="ECO:0007669"/>
    <property type="project" value="TreeGrafter"/>
</dbReference>
<dbReference type="STRING" id="1855912.LuPra_03576"/>